<gene>
    <name evidence="2" type="ordered locus">RT0538</name>
</gene>
<dbReference type="AlphaFoldDB" id="Q68WI5"/>
<dbReference type="KEGG" id="rty:RT0538"/>
<evidence type="ECO:0000313" key="2">
    <source>
        <dbReference type="EMBL" id="AAU04007.1"/>
    </source>
</evidence>
<organism evidence="2 3">
    <name type="scientific">Rickettsia typhi (strain ATCC VR-144 / Wilmington)</name>
    <dbReference type="NCBI Taxonomy" id="257363"/>
    <lineage>
        <taxon>Bacteria</taxon>
        <taxon>Pseudomonadati</taxon>
        <taxon>Pseudomonadota</taxon>
        <taxon>Alphaproteobacteria</taxon>
        <taxon>Rickettsiales</taxon>
        <taxon>Rickettsiaceae</taxon>
        <taxon>Rickettsieae</taxon>
        <taxon>Rickettsia</taxon>
        <taxon>typhus group</taxon>
    </lineage>
</organism>
<protein>
    <submittedName>
        <fullName evidence="2">Uncharacterized protein</fullName>
    </submittedName>
</protein>
<name>Q68WI5_RICTY</name>
<reference evidence="2 3" key="1">
    <citation type="journal article" date="2004" name="J. Bacteriol.">
        <title>Complete genome sequence of Rickettsia typhi and comparison with sequences of other Rickettsiae.</title>
        <authorList>
            <person name="McLeod M.P."/>
            <person name="Qin X."/>
            <person name="Karpathy S.E."/>
            <person name="Gioia J."/>
            <person name="Highlander S.K."/>
            <person name="Fox G.E."/>
            <person name="McNeill T.Z."/>
            <person name="Jiang H."/>
            <person name="Muzny D."/>
            <person name="Jacob L.S."/>
            <person name="Hawes A.C."/>
            <person name="Sodergren E."/>
            <person name="Gill R."/>
            <person name="Hume J."/>
            <person name="Morgan M."/>
            <person name="Fan G."/>
            <person name="Amin A.G."/>
            <person name="Gibbs R.A."/>
            <person name="Hong C."/>
            <person name="Yu X.-J."/>
            <person name="Walker D.H."/>
            <person name="Weinstock G.M."/>
        </authorList>
    </citation>
    <scope>NUCLEOTIDE SEQUENCE [LARGE SCALE GENOMIC DNA]</scope>
    <source>
        <strain evidence="3">ATCC VR-144 / Wilmington</strain>
    </source>
</reference>
<accession>Q68WI5</accession>
<sequence length="85" mass="9941">MIRGKNHMTYLHVIPVLVLAIVIEISGNKVENFNSALATNILGNDFRFFDDVMYYCTQKFISTFSNFIVIFLDVIYLYHWRVSQA</sequence>
<dbReference type="HOGENOM" id="CLU_2619759_0_0_5"/>
<dbReference type="EMBL" id="AE017197">
    <property type="protein sequence ID" value="AAU04007.1"/>
    <property type="molecule type" value="Genomic_DNA"/>
</dbReference>
<keyword evidence="1" id="KW-1133">Transmembrane helix</keyword>
<feature type="transmembrane region" description="Helical" evidence="1">
    <location>
        <begin position="60"/>
        <end position="78"/>
    </location>
</feature>
<evidence type="ECO:0000256" key="1">
    <source>
        <dbReference type="SAM" id="Phobius"/>
    </source>
</evidence>
<keyword evidence="1" id="KW-0472">Membrane</keyword>
<proteinExistence type="predicted"/>
<dbReference type="Proteomes" id="UP000000604">
    <property type="component" value="Chromosome"/>
</dbReference>
<keyword evidence="1" id="KW-0812">Transmembrane</keyword>
<evidence type="ECO:0000313" key="3">
    <source>
        <dbReference type="Proteomes" id="UP000000604"/>
    </source>
</evidence>